<dbReference type="InterPro" id="IPR000884">
    <property type="entry name" value="TSP1_rpt"/>
</dbReference>
<feature type="domain" description="ADAMTS/ADAMTS-like cysteine-rich" evidence="7">
    <location>
        <begin position="96"/>
        <end position="164"/>
    </location>
</feature>
<evidence type="ECO:0000256" key="3">
    <source>
        <dbReference type="ARBA" id="ARBA00022729"/>
    </source>
</evidence>
<dbReference type="Pfam" id="PF19236">
    <property type="entry name" value="ADAMTS_CR_3"/>
    <property type="match status" value="1"/>
</dbReference>
<feature type="disulfide bond" evidence="6">
    <location>
        <begin position="30"/>
        <end position="62"/>
    </location>
</feature>
<evidence type="ECO:0000259" key="7">
    <source>
        <dbReference type="Pfam" id="PF19236"/>
    </source>
</evidence>
<dbReference type="InterPro" id="IPR050439">
    <property type="entry name" value="ADAMTS_ADAMTS-like"/>
</dbReference>
<evidence type="ECO:0000313" key="9">
    <source>
        <dbReference type="Proteomes" id="UP001152798"/>
    </source>
</evidence>
<evidence type="ECO:0000256" key="4">
    <source>
        <dbReference type="ARBA" id="ARBA00022737"/>
    </source>
</evidence>
<dbReference type="Pfam" id="PF19030">
    <property type="entry name" value="TSP1_ADAMTS"/>
    <property type="match status" value="3"/>
</dbReference>
<dbReference type="Gene3D" id="2.20.100.10">
    <property type="entry name" value="Thrombospondin type-1 (TSP1) repeat"/>
    <property type="match status" value="4"/>
</dbReference>
<protein>
    <recommendedName>
        <fullName evidence="7">ADAMTS/ADAMTS-like cysteine-rich domain-containing protein</fullName>
    </recommendedName>
</protein>
<dbReference type="InterPro" id="IPR036383">
    <property type="entry name" value="TSP1_rpt_sf"/>
</dbReference>
<accession>A0A9P0ECK6</accession>
<dbReference type="InterPro" id="IPR013273">
    <property type="entry name" value="ADAMTS/ADAMTS-like"/>
</dbReference>
<gene>
    <name evidence="8" type="ORF">NEZAVI_LOCUS4808</name>
</gene>
<organism evidence="8 9">
    <name type="scientific">Nezara viridula</name>
    <name type="common">Southern green stink bug</name>
    <name type="synonym">Cimex viridulus</name>
    <dbReference type="NCBI Taxonomy" id="85310"/>
    <lineage>
        <taxon>Eukaryota</taxon>
        <taxon>Metazoa</taxon>
        <taxon>Ecdysozoa</taxon>
        <taxon>Arthropoda</taxon>
        <taxon>Hexapoda</taxon>
        <taxon>Insecta</taxon>
        <taxon>Pterygota</taxon>
        <taxon>Neoptera</taxon>
        <taxon>Paraneoptera</taxon>
        <taxon>Hemiptera</taxon>
        <taxon>Heteroptera</taxon>
        <taxon>Panheteroptera</taxon>
        <taxon>Pentatomomorpha</taxon>
        <taxon>Pentatomoidea</taxon>
        <taxon>Pentatomidae</taxon>
        <taxon>Pentatominae</taxon>
        <taxon>Nezara</taxon>
    </lineage>
</organism>
<sequence>MKEEEKELENLQVSNVEGMWSEWSPCSRTCDGGTSFQIRKCNEVNGCFGETLRYRLCNMQACPDGVEFRDQQCASFNQIPYEGQTLEWSAYQGPQDDPCELRCIANTGLVATLAPQVQDGTRCKPGTLDLCVNGKCQRVGCDLVIGSEARVDICGVCGGDGSTCTQPLYHWVVEPASLCSVTCGNGYKMSQVLCRNIVTGHIVDSQLCDESQKPETKMIECNIHPCPAKWVGSSWSKCSVSCGGGSRSRTFSCMRKANSTLTKVPDFLCKGTRPREREPCNTVPCPPTWEVGPWSGCSVSCGEGVQTRSVTCKTSPYFSTEESFCDKNLKPDSTQSCTTGIPCNTGDKGGFLHGYLPFRPIAERLISEPVISSLSSNQPE</sequence>
<evidence type="ECO:0000256" key="5">
    <source>
        <dbReference type="ARBA" id="ARBA00023157"/>
    </source>
</evidence>
<dbReference type="EMBL" id="OV725078">
    <property type="protein sequence ID" value="CAH1394278.1"/>
    <property type="molecule type" value="Genomic_DNA"/>
</dbReference>
<dbReference type="FunFam" id="2.20.100.10:FF:000005">
    <property type="entry name" value="ADAM metallopeptidase with thrombospondin type 1 motif 9"/>
    <property type="match status" value="3"/>
</dbReference>
<reference evidence="8" key="1">
    <citation type="submission" date="2022-01" db="EMBL/GenBank/DDBJ databases">
        <authorList>
            <person name="King R."/>
        </authorList>
    </citation>
    <scope>NUCLEOTIDE SEQUENCE</scope>
</reference>
<feature type="disulfide bond" evidence="6">
    <location>
        <begin position="26"/>
        <end position="57"/>
    </location>
</feature>
<evidence type="ECO:0000313" key="8">
    <source>
        <dbReference type="EMBL" id="CAH1394278.1"/>
    </source>
</evidence>
<dbReference type="InterPro" id="IPR045371">
    <property type="entry name" value="ADAMTS_CR_3"/>
</dbReference>
<dbReference type="PANTHER" id="PTHR13723:SF313">
    <property type="entry name" value="PEPTIDASE M12B DOMAIN-CONTAINING PROTEIN"/>
    <property type="match status" value="1"/>
</dbReference>
<proteinExistence type="predicted"/>
<dbReference type="PRINTS" id="PR01857">
    <property type="entry name" value="ADAMTSFAMILY"/>
</dbReference>
<feature type="non-terminal residue" evidence="8">
    <location>
        <position position="380"/>
    </location>
</feature>
<name>A0A9P0ECK6_NEZVI</name>
<dbReference type="SMART" id="SM00209">
    <property type="entry name" value="TSP1"/>
    <property type="match status" value="4"/>
</dbReference>
<keyword evidence="2" id="KW-0964">Secreted</keyword>
<dbReference type="Proteomes" id="UP001152798">
    <property type="component" value="Chromosome 2"/>
</dbReference>
<dbReference type="OrthoDB" id="5781878at2759"/>
<keyword evidence="4" id="KW-0677">Repeat</keyword>
<keyword evidence="5 6" id="KW-1015">Disulfide bond</keyword>
<evidence type="ECO:0000256" key="2">
    <source>
        <dbReference type="ARBA" id="ARBA00022525"/>
    </source>
</evidence>
<dbReference type="PANTHER" id="PTHR13723">
    <property type="entry name" value="ADAMTS A DISINTEGRIN AND METALLOPROTEASE WITH THROMBOSPONDIN MOTIFS PROTEASE"/>
    <property type="match status" value="1"/>
</dbReference>
<keyword evidence="3" id="KW-0732">Signal</keyword>
<dbReference type="GO" id="GO:0030198">
    <property type="term" value="P:extracellular matrix organization"/>
    <property type="evidence" value="ECO:0007669"/>
    <property type="project" value="InterPro"/>
</dbReference>
<evidence type="ECO:0000256" key="1">
    <source>
        <dbReference type="ARBA" id="ARBA00004613"/>
    </source>
</evidence>
<dbReference type="GO" id="GO:0031012">
    <property type="term" value="C:extracellular matrix"/>
    <property type="evidence" value="ECO:0007669"/>
    <property type="project" value="TreeGrafter"/>
</dbReference>
<dbReference type="SUPFAM" id="SSF82895">
    <property type="entry name" value="TSP-1 type 1 repeat"/>
    <property type="match status" value="4"/>
</dbReference>
<dbReference type="PROSITE" id="PS50092">
    <property type="entry name" value="TSP1"/>
    <property type="match status" value="4"/>
</dbReference>
<dbReference type="GO" id="GO:0005576">
    <property type="term" value="C:extracellular region"/>
    <property type="evidence" value="ECO:0007669"/>
    <property type="project" value="UniProtKB-SubCell"/>
</dbReference>
<feature type="disulfide bond" evidence="6">
    <location>
        <begin position="41"/>
        <end position="47"/>
    </location>
</feature>
<dbReference type="Pfam" id="PF00090">
    <property type="entry name" value="TSP_1"/>
    <property type="match status" value="1"/>
</dbReference>
<comment type="subcellular location">
    <subcellularLocation>
        <location evidence="1">Secreted</location>
    </subcellularLocation>
</comment>
<keyword evidence="9" id="KW-1185">Reference proteome</keyword>
<dbReference type="AlphaFoldDB" id="A0A9P0ECK6"/>
<evidence type="ECO:0000256" key="6">
    <source>
        <dbReference type="PIRSR" id="PIRSR613273-3"/>
    </source>
</evidence>